<evidence type="ECO:0000313" key="2">
    <source>
        <dbReference type="EMBL" id="GLC23555.1"/>
    </source>
</evidence>
<keyword evidence="3" id="KW-1185">Reference proteome</keyword>
<protein>
    <recommendedName>
        <fullName evidence="1">Methyltransferase type 11 domain-containing protein</fullName>
    </recommendedName>
</protein>
<feature type="domain" description="Methyltransferase type 11" evidence="1">
    <location>
        <begin position="22"/>
        <end position="121"/>
    </location>
</feature>
<dbReference type="Proteomes" id="UP001161325">
    <property type="component" value="Unassembled WGS sequence"/>
</dbReference>
<organism evidence="2 3">
    <name type="scientific">Roseisolibacter agri</name>
    <dbReference type="NCBI Taxonomy" id="2014610"/>
    <lineage>
        <taxon>Bacteria</taxon>
        <taxon>Pseudomonadati</taxon>
        <taxon>Gemmatimonadota</taxon>
        <taxon>Gemmatimonadia</taxon>
        <taxon>Gemmatimonadales</taxon>
        <taxon>Gemmatimonadaceae</taxon>
        <taxon>Roseisolibacter</taxon>
    </lineage>
</organism>
<dbReference type="InterPro" id="IPR013216">
    <property type="entry name" value="Methyltransf_11"/>
</dbReference>
<dbReference type="EMBL" id="BRXS01000001">
    <property type="protein sequence ID" value="GLC23555.1"/>
    <property type="molecule type" value="Genomic_DNA"/>
</dbReference>
<dbReference type="SUPFAM" id="SSF53335">
    <property type="entry name" value="S-adenosyl-L-methionine-dependent methyltransferases"/>
    <property type="match status" value="1"/>
</dbReference>
<dbReference type="PANTHER" id="PTHR43861:SF1">
    <property type="entry name" value="TRANS-ACONITATE 2-METHYLTRANSFERASE"/>
    <property type="match status" value="1"/>
</dbReference>
<evidence type="ECO:0000313" key="3">
    <source>
        <dbReference type="Proteomes" id="UP001161325"/>
    </source>
</evidence>
<dbReference type="Gene3D" id="3.40.50.150">
    <property type="entry name" value="Vaccinia Virus protein VP39"/>
    <property type="match status" value="1"/>
</dbReference>
<sequence length="248" mass="27597">MWAAPTAASWERARFRPGQRVLDVGCGPGYATFDLADLVTPSGGVVAVDVSQRFVAHLDAERARRGYAHVEPHVQDLEQLAIEDASVDGAFARWVLCWVRDPEEVVRRVARALRPGGAFVVLDYCHYEALMMAPRGAATDRIIRAVTESFRQSGGNPDVGRDVPAMMQRAGLEIETLRPIVRLARPGTALWEWPWRFFENFLPGLVASGGLSADDHAAFRREWAERSRDPAAWLLTPPMVEVIGRRRA</sequence>
<proteinExistence type="predicted"/>
<dbReference type="AlphaFoldDB" id="A0AA37PZ28"/>
<evidence type="ECO:0000259" key="1">
    <source>
        <dbReference type="Pfam" id="PF08241"/>
    </source>
</evidence>
<accession>A0AA37PZ28</accession>
<gene>
    <name evidence="2" type="ORF">rosag_00680</name>
</gene>
<dbReference type="InterPro" id="IPR029063">
    <property type="entry name" value="SAM-dependent_MTases_sf"/>
</dbReference>
<name>A0AA37PZ28_9BACT</name>
<comment type="caution">
    <text evidence="2">The sequence shown here is derived from an EMBL/GenBank/DDBJ whole genome shotgun (WGS) entry which is preliminary data.</text>
</comment>
<dbReference type="CDD" id="cd02440">
    <property type="entry name" value="AdoMet_MTases"/>
    <property type="match status" value="1"/>
</dbReference>
<dbReference type="PANTHER" id="PTHR43861">
    <property type="entry name" value="TRANS-ACONITATE 2-METHYLTRANSFERASE-RELATED"/>
    <property type="match status" value="1"/>
</dbReference>
<reference evidence="2" key="1">
    <citation type="submission" date="2022-08" db="EMBL/GenBank/DDBJ databases">
        <title>Draft genome sequencing of Roseisolibacter agri AW1220.</title>
        <authorList>
            <person name="Tobiishi Y."/>
            <person name="Tonouchi A."/>
        </authorList>
    </citation>
    <scope>NUCLEOTIDE SEQUENCE</scope>
    <source>
        <strain evidence="2">AW1220</strain>
    </source>
</reference>
<dbReference type="Pfam" id="PF08241">
    <property type="entry name" value="Methyltransf_11"/>
    <property type="match status" value="1"/>
</dbReference>
<dbReference type="GO" id="GO:0008757">
    <property type="term" value="F:S-adenosylmethionine-dependent methyltransferase activity"/>
    <property type="evidence" value="ECO:0007669"/>
    <property type="project" value="InterPro"/>
</dbReference>